<evidence type="ECO:0000313" key="5">
    <source>
        <dbReference type="EMBL" id="KAH7291342.1"/>
    </source>
</evidence>
<dbReference type="PANTHER" id="PTHR32208:SF21">
    <property type="entry name" value="LOW QUALITY PROTEIN: ALDEHYDE OXIDASE GLOX-LIKE"/>
    <property type="match status" value="1"/>
</dbReference>
<dbReference type="Pfam" id="PF07250">
    <property type="entry name" value="Glyoxal_oxid_N"/>
    <property type="match status" value="1"/>
</dbReference>
<keyword evidence="1 2" id="KW-0732">Signal</keyword>
<dbReference type="Gene3D" id="2.60.40.10">
    <property type="entry name" value="Immunoglobulins"/>
    <property type="match status" value="1"/>
</dbReference>
<evidence type="ECO:0000259" key="3">
    <source>
        <dbReference type="Pfam" id="PF07250"/>
    </source>
</evidence>
<reference evidence="5" key="1">
    <citation type="submission" date="2021-08" db="EMBL/GenBank/DDBJ databases">
        <title>WGS assembly of Ceratopteris richardii.</title>
        <authorList>
            <person name="Marchant D.B."/>
            <person name="Chen G."/>
            <person name="Jenkins J."/>
            <person name="Shu S."/>
            <person name="Leebens-Mack J."/>
            <person name="Grimwood J."/>
            <person name="Schmutz J."/>
            <person name="Soltis P."/>
            <person name="Soltis D."/>
            <person name="Chen Z.-H."/>
        </authorList>
    </citation>
    <scope>NUCLEOTIDE SEQUENCE</scope>
    <source>
        <strain evidence="5">Whitten #5841</strain>
        <tissue evidence="5">Leaf</tissue>
    </source>
</reference>
<dbReference type="PANTHER" id="PTHR32208">
    <property type="entry name" value="SECRETED PROTEIN-RELATED"/>
    <property type="match status" value="1"/>
</dbReference>
<protein>
    <recommendedName>
        <fullName evidence="7">Galactose oxidase</fullName>
    </recommendedName>
</protein>
<dbReference type="AlphaFoldDB" id="A0A8T2R4N8"/>
<accession>A0A8T2R4N8</accession>
<dbReference type="OrthoDB" id="2019572at2759"/>
<sequence length="539" mass="57497">MGRLSACTPAPPILALLLALSLAEILGVAAQGSWELLLENAGIASMHTALTHYGNVVLLDRTDIGPSQINLTGGVCRDDPNDLTLKVDCTAHSVVFDPADNSVRTLFIQTDTWCSSGQFMADGTLVQTGGDFDGLSKVRTFSPCSSSGSCDWVESTSETLQDGRWYASNQLLPDGTQIVVGGRGVATYEFIPANGAAKVYLPFLSATNDAQTDNLYPFVHLLPDGNLYIFANRDSIVLNYKSNTVVKTFPTIPGEPRNYPSAGSSVMLPLTASDGYSKVEVLVCGGAQYGCFLNSSTFPTASETCGRIAVTDENPSWDMQTMPSPRAMGDMLLLPTGHVLIINGAENGCQGWNNQKNANLKPVIYSPAAATFATQSATTIARVYHSTAILLPDGRVLVAGSNPHQFYELTGEFPTELRIEAFSPDYLNTANDGVRPMIVDAPGEVGYNQSFTVTIAVTNKPSGEVMLAMLSSPFTTHSFSQGLRLVNVEVGMPTDAGNGEYTIVARSPPSSTLAPPSYYMLFAVNEGISGPAVWMKISY</sequence>
<dbReference type="Pfam" id="PF09118">
    <property type="entry name" value="GO-like_E_set"/>
    <property type="match status" value="1"/>
</dbReference>
<dbReference type="SUPFAM" id="SSF81296">
    <property type="entry name" value="E set domains"/>
    <property type="match status" value="1"/>
</dbReference>
<gene>
    <name evidence="5" type="ORF">KP509_29G012300</name>
</gene>
<feature type="signal peptide" evidence="2">
    <location>
        <begin position="1"/>
        <end position="30"/>
    </location>
</feature>
<evidence type="ECO:0000256" key="2">
    <source>
        <dbReference type="SAM" id="SignalP"/>
    </source>
</evidence>
<feature type="chain" id="PRO_5035807433" description="Galactose oxidase" evidence="2">
    <location>
        <begin position="31"/>
        <end position="539"/>
    </location>
</feature>
<dbReference type="CDD" id="cd02851">
    <property type="entry name" value="E_set_GO_C"/>
    <property type="match status" value="1"/>
</dbReference>
<dbReference type="Proteomes" id="UP000825935">
    <property type="component" value="Chromosome 29"/>
</dbReference>
<dbReference type="InterPro" id="IPR013783">
    <property type="entry name" value="Ig-like_fold"/>
</dbReference>
<dbReference type="InterPro" id="IPR037293">
    <property type="entry name" value="Gal_Oxidase_central_sf"/>
</dbReference>
<dbReference type="Gene3D" id="2.130.10.80">
    <property type="entry name" value="Galactose oxidase/kelch, beta-propeller"/>
    <property type="match status" value="1"/>
</dbReference>
<evidence type="ECO:0000259" key="4">
    <source>
        <dbReference type="Pfam" id="PF09118"/>
    </source>
</evidence>
<dbReference type="EMBL" id="CM035434">
    <property type="protein sequence ID" value="KAH7291342.1"/>
    <property type="molecule type" value="Genomic_DNA"/>
</dbReference>
<feature type="domain" description="Glyoxal oxidase N-terminal" evidence="3">
    <location>
        <begin position="46"/>
        <end position="426"/>
    </location>
</feature>
<feature type="domain" description="Galactose oxidase-like Early set" evidence="4">
    <location>
        <begin position="435"/>
        <end position="537"/>
    </location>
</feature>
<evidence type="ECO:0000256" key="1">
    <source>
        <dbReference type="ARBA" id="ARBA00022729"/>
    </source>
</evidence>
<dbReference type="OMA" id="IVEILVC"/>
<organism evidence="5 6">
    <name type="scientific">Ceratopteris richardii</name>
    <name type="common">Triangle waterfern</name>
    <dbReference type="NCBI Taxonomy" id="49495"/>
    <lineage>
        <taxon>Eukaryota</taxon>
        <taxon>Viridiplantae</taxon>
        <taxon>Streptophyta</taxon>
        <taxon>Embryophyta</taxon>
        <taxon>Tracheophyta</taxon>
        <taxon>Polypodiopsida</taxon>
        <taxon>Polypodiidae</taxon>
        <taxon>Polypodiales</taxon>
        <taxon>Pteridineae</taxon>
        <taxon>Pteridaceae</taxon>
        <taxon>Parkerioideae</taxon>
        <taxon>Ceratopteris</taxon>
    </lineage>
</organism>
<name>A0A8T2R4N8_CERRI</name>
<evidence type="ECO:0008006" key="7">
    <source>
        <dbReference type="Google" id="ProtNLM"/>
    </source>
</evidence>
<dbReference type="SUPFAM" id="SSF50965">
    <property type="entry name" value="Galactose oxidase, central domain"/>
    <property type="match status" value="1"/>
</dbReference>
<keyword evidence="6" id="KW-1185">Reference proteome</keyword>
<dbReference type="InterPro" id="IPR014756">
    <property type="entry name" value="Ig_E-set"/>
</dbReference>
<comment type="caution">
    <text evidence="5">The sequence shown here is derived from an EMBL/GenBank/DDBJ whole genome shotgun (WGS) entry which is preliminary data.</text>
</comment>
<dbReference type="InterPro" id="IPR015202">
    <property type="entry name" value="GO-like_E_set"/>
</dbReference>
<dbReference type="InterPro" id="IPR011043">
    <property type="entry name" value="Gal_Oxase/kelch_b-propeller"/>
</dbReference>
<proteinExistence type="predicted"/>
<dbReference type="InterPro" id="IPR009880">
    <property type="entry name" value="Glyoxal_oxidase_N"/>
</dbReference>
<evidence type="ECO:0000313" key="6">
    <source>
        <dbReference type="Proteomes" id="UP000825935"/>
    </source>
</evidence>